<comment type="subcellular location">
    <subcellularLocation>
        <location evidence="2">Cytoplasm</location>
    </subcellularLocation>
</comment>
<evidence type="ECO:0000256" key="7">
    <source>
        <dbReference type="ARBA" id="ARBA00022795"/>
    </source>
</evidence>
<dbReference type="Proteomes" id="UP000182882">
    <property type="component" value="Unassembled WGS sequence"/>
</dbReference>
<accession>A0A1H2DYC4</accession>
<dbReference type="AlphaFoldDB" id="A0A1H2DYC4"/>
<dbReference type="PANTHER" id="PTHR34982">
    <property type="entry name" value="YOP PROTEINS TRANSLOCATION PROTEIN L"/>
    <property type="match status" value="1"/>
</dbReference>
<evidence type="ECO:0000256" key="9">
    <source>
        <dbReference type="ARBA" id="ARBA00023225"/>
    </source>
</evidence>
<dbReference type="GO" id="GO:0015031">
    <property type="term" value="P:protein transport"/>
    <property type="evidence" value="ECO:0007669"/>
    <property type="project" value="UniProtKB-KW"/>
</dbReference>
<keyword evidence="11" id="KW-0969">Cilium</keyword>
<dbReference type="GO" id="GO:0005829">
    <property type="term" value="C:cytosol"/>
    <property type="evidence" value="ECO:0007669"/>
    <property type="project" value="TreeGrafter"/>
</dbReference>
<evidence type="ECO:0000256" key="4">
    <source>
        <dbReference type="ARBA" id="ARBA00016507"/>
    </source>
</evidence>
<evidence type="ECO:0000313" key="11">
    <source>
        <dbReference type="EMBL" id="SDT87794.1"/>
    </source>
</evidence>
<keyword evidence="8" id="KW-0653">Protein transport</keyword>
<evidence type="ECO:0000256" key="6">
    <source>
        <dbReference type="ARBA" id="ARBA00022490"/>
    </source>
</evidence>
<dbReference type="GO" id="GO:0003774">
    <property type="term" value="F:cytoskeletal motor activity"/>
    <property type="evidence" value="ECO:0007669"/>
    <property type="project" value="InterPro"/>
</dbReference>
<keyword evidence="11" id="KW-0966">Cell projection</keyword>
<evidence type="ECO:0000256" key="8">
    <source>
        <dbReference type="ARBA" id="ARBA00022927"/>
    </source>
</evidence>
<dbReference type="Pfam" id="PF02108">
    <property type="entry name" value="FliH"/>
    <property type="match status" value="1"/>
</dbReference>
<evidence type="ECO:0000256" key="5">
    <source>
        <dbReference type="ARBA" id="ARBA00022448"/>
    </source>
</evidence>
<dbReference type="InterPro" id="IPR000563">
    <property type="entry name" value="Flag_FliH"/>
</dbReference>
<gene>
    <name evidence="11" type="ORF">SAMN05216406_10769</name>
</gene>
<keyword evidence="12" id="KW-1185">Reference proteome</keyword>
<dbReference type="InterPro" id="IPR018035">
    <property type="entry name" value="Flagellar_FliH/T3SS_HrpE"/>
</dbReference>
<keyword evidence="9" id="KW-1006">Bacterial flagellum protein export</keyword>
<dbReference type="PANTHER" id="PTHR34982:SF1">
    <property type="entry name" value="FLAGELLAR ASSEMBLY PROTEIN FLIH"/>
    <property type="match status" value="1"/>
</dbReference>
<evidence type="ECO:0000259" key="10">
    <source>
        <dbReference type="Pfam" id="PF02108"/>
    </source>
</evidence>
<comment type="function">
    <text evidence="1">Needed for flagellar regrowth and assembly.</text>
</comment>
<evidence type="ECO:0000256" key="3">
    <source>
        <dbReference type="ARBA" id="ARBA00006602"/>
    </source>
</evidence>
<dbReference type="InterPro" id="IPR051472">
    <property type="entry name" value="T3SS_Stator/FliH"/>
</dbReference>
<dbReference type="KEGG" id="nur:ATY38_03405"/>
<protein>
    <recommendedName>
        <fullName evidence="4">Flagellar assembly protein FliH</fullName>
    </recommendedName>
</protein>
<proteinExistence type="inferred from homology"/>
<evidence type="ECO:0000256" key="1">
    <source>
        <dbReference type="ARBA" id="ARBA00003041"/>
    </source>
</evidence>
<sequence>MITNNFVPKAELNTYQRWEMDSLEDSDLLTEPQKNENHHLEEDTAEQETIALPNEEEIAAVYQHAQETGYAAGLQQGHAAGYAEGRKAAEMEVKGEVAHIQSLLTQLSQDLQYMDQQVADSLLDLSLTLARKLVTTALRIKPELIIPIVQEAIRNLSHSMQHPRLYLHPEDAKLVAAHLQVQVEQDNWCIREDEKLSRGSCRIEADGSEIDGSMEIRWHRALSTIGHDNKWLEMED</sequence>
<dbReference type="GO" id="GO:0009288">
    <property type="term" value="C:bacterial-type flagellum"/>
    <property type="evidence" value="ECO:0007669"/>
    <property type="project" value="InterPro"/>
</dbReference>
<name>A0A1H2DYC4_9PROT</name>
<reference evidence="12" key="1">
    <citation type="submission" date="2016-10" db="EMBL/GenBank/DDBJ databases">
        <authorList>
            <person name="Varghese N."/>
            <person name="Submissions S."/>
        </authorList>
    </citation>
    <scope>NUCLEOTIDE SEQUENCE [LARGE SCALE GENOMIC DNA]</scope>
    <source>
        <strain evidence="12">Nm10</strain>
    </source>
</reference>
<keyword evidence="5" id="KW-0813">Transport</keyword>
<evidence type="ECO:0000313" key="12">
    <source>
        <dbReference type="Proteomes" id="UP000182882"/>
    </source>
</evidence>
<dbReference type="GO" id="GO:0071973">
    <property type="term" value="P:bacterial-type flagellum-dependent cell motility"/>
    <property type="evidence" value="ECO:0007669"/>
    <property type="project" value="InterPro"/>
</dbReference>
<comment type="similarity">
    <text evidence="3">Belongs to the FliH family.</text>
</comment>
<keyword evidence="11" id="KW-0282">Flagellum</keyword>
<dbReference type="RefSeq" id="WP_062558059.1">
    <property type="nucleotide sequence ID" value="NZ_CP013341.1"/>
</dbReference>
<dbReference type="GO" id="GO:0044781">
    <property type="term" value="P:bacterial-type flagellum organization"/>
    <property type="evidence" value="ECO:0007669"/>
    <property type="project" value="UniProtKB-KW"/>
</dbReference>
<feature type="domain" description="Flagellar assembly protein FliH/Type III secretion system HrpE" evidence="10">
    <location>
        <begin position="96"/>
        <end position="220"/>
    </location>
</feature>
<organism evidence="11 12">
    <name type="scientific">Nitrosomonas ureae</name>
    <dbReference type="NCBI Taxonomy" id="44577"/>
    <lineage>
        <taxon>Bacteria</taxon>
        <taxon>Pseudomonadati</taxon>
        <taxon>Pseudomonadota</taxon>
        <taxon>Betaproteobacteria</taxon>
        <taxon>Nitrosomonadales</taxon>
        <taxon>Nitrosomonadaceae</taxon>
        <taxon>Nitrosomonas</taxon>
    </lineage>
</organism>
<dbReference type="PRINTS" id="PR01003">
    <property type="entry name" value="FLGFLIH"/>
</dbReference>
<keyword evidence="7" id="KW-1005">Bacterial flagellum biogenesis</keyword>
<keyword evidence="6" id="KW-0963">Cytoplasm</keyword>
<evidence type="ECO:0000256" key="2">
    <source>
        <dbReference type="ARBA" id="ARBA00004496"/>
    </source>
</evidence>
<dbReference type="EMBL" id="FNLN01000007">
    <property type="protein sequence ID" value="SDT87794.1"/>
    <property type="molecule type" value="Genomic_DNA"/>
</dbReference>